<dbReference type="Proteomes" id="UP000782705">
    <property type="component" value="Unassembled WGS sequence"/>
</dbReference>
<accession>A0ABQ6Z0N2</accession>
<evidence type="ECO:0000313" key="2">
    <source>
        <dbReference type="Proteomes" id="UP000782705"/>
    </source>
</evidence>
<dbReference type="RefSeq" id="WP_161901592.1">
    <property type="nucleotide sequence ID" value="NZ_MAEL01000031.1"/>
</dbReference>
<evidence type="ECO:0000313" key="1">
    <source>
        <dbReference type="EMBL" id="KAF1304562.1"/>
    </source>
</evidence>
<reference evidence="1 2" key="1">
    <citation type="submission" date="2016-06" db="EMBL/GenBank/DDBJ databases">
        <title>Four novel species of enterococci isolated from chicken manure.</title>
        <authorList>
            <person name="Van Tyne D."/>
        </authorList>
    </citation>
    <scope>NUCLEOTIDE SEQUENCE [LARGE SCALE GENOMIC DNA]</scope>
    <source>
        <strain evidence="1 2">CU12B</strain>
    </source>
</reference>
<comment type="caution">
    <text evidence="1">The sequence shown here is derived from an EMBL/GenBank/DDBJ whole genome shotgun (WGS) entry which is preliminary data.</text>
</comment>
<dbReference type="EMBL" id="MAEL01000031">
    <property type="protein sequence ID" value="KAF1304562.1"/>
    <property type="molecule type" value="Genomic_DNA"/>
</dbReference>
<protein>
    <recommendedName>
        <fullName evidence="3">N-acetyltransferase domain-containing protein</fullName>
    </recommendedName>
</protein>
<keyword evidence="2" id="KW-1185">Reference proteome</keyword>
<sequence length="242" mass="27675">MSILHQQFAIDFACSEEVFTKEKNFFTTNHATMASRRNAREFGAIVCYNNQLFVRTESEPVTEALHKTFKDTSGAWFLEFESIQNLTDLLAKYQLKIAKIRPFFIPKVIGTPLVDSRFRFLSEQEIPIFKQDKRIVNAFEYLPEEPDKIGYGYFDPTLKAIAGANTNGAYTWELGIEILSDDLRAKGVATKLIQGITTRIQEMEPTILPIYSTAWSHNRSLNVAIRAGYQMGWSEVVIVRDN</sequence>
<proteinExistence type="predicted"/>
<gene>
    <name evidence="1" type="ORF">BAU17_10195</name>
</gene>
<organism evidence="1 2">
    <name type="scientific">Candidatus Enterococcus willemsii</name>
    <dbReference type="NCBI Taxonomy" id="1857215"/>
    <lineage>
        <taxon>Bacteria</taxon>
        <taxon>Bacillati</taxon>
        <taxon>Bacillota</taxon>
        <taxon>Bacilli</taxon>
        <taxon>Lactobacillales</taxon>
        <taxon>Enterococcaceae</taxon>
        <taxon>Enterococcus</taxon>
    </lineage>
</organism>
<name>A0ABQ6Z0N2_9ENTE</name>
<evidence type="ECO:0008006" key="3">
    <source>
        <dbReference type="Google" id="ProtNLM"/>
    </source>
</evidence>